<name>A0AAW1IJ49_SAPOF</name>
<dbReference type="GO" id="GO:0008270">
    <property type="term" value="F:zinc ion binding"/>
    <property type="evidence" value="ECO:0007669"/>
    <property type="project" value="UniProtKB-KW"/>
</dbReference>
<feature type="compositionally biased region" description="Basic and acidic residues" evidence="2">
    <location>
        <begin position="273"/>
        <end position="287"/>
    </location>
</feature>
<dbReference type="PANTHER" id="PTHR35046">
    <property type="entry name" value="ZINC KNUCKLE (CCHC-TYPE) FAMILY PROTEIN"/>
    <property type="match status" value="1"/>
</dbReference>
<feature type="region of interest" description="Disordered" evidence="2">
    <location>
        <begin position="41"/>
        <end position="71"/>
    </location>
</feature>
<dbReference type="SUPFAM" id="SSF57756">
    <property type="entry name" value="Retrovirus zinc finger-like domains"/>
    <property type="match status" value="1"/>
</dbReference>
<dbReference type="PROSITE" id="PS50158">
    <property type="entry name" value="ZF_CCHC"/>
    <property type="match status" value="1"/>
</dbReference>
<evidence type="ECO:0000259" key="3">
    <source>
        <dbReference type="PROSITE" id="PS50158"/>
    </source>
</evidence>
<organism evidence="4 5">
    <name type="scientific">Saponaria officinalis</name>
    <name type="common">Common soapwort</name>
    <name type="synonym">Lychnis saponaria</name>
    <dbReference type="NCBI Taxonomy" id="3572"/>
    <lineage>
        <taxon>Eukaryota</taxon>
        <taxon>Viridiplantae</taxon>
        <taxon>Streptophyta</taxon>
        <taxon>Embryophyta</taxon>
        <taxon>Tracheophyta</taxon>
        <taxon>Spermatophyta</taxon>
        <taxon>Magnoliopsida</taxon>
        <taxon>eudicotyledons</taxon>
        <taxon>Gunneridae</taxon>
        <taxon>Pentapetalae</taxon>
        <taxon>Caryophyllales</taxon>
        <taxon>Caryophyllaceae</taxon>
        <taxon>Caryophylleae</taxon>
        <taxon>Saponaria</taxon>
    </lineage>
</organism>
<proteinExistence type="predicted"/>
<accession>A0AAW1IJ49</accession>
<feature type="region of interest" description="Disordered" evidence="2">
    <location>
        <begin position="249"/>
        <end position="287"/>
    </location>
</feature>
<feature type="domain" description="CCHC-type" evidence="3">
    <location>
        <begin position="297"/>
        <end position="314"/>
    </location>
</feature>
<reference evidence="4" key="1">
    <citation type="submission" date="2024-03" db="EMBL/GenBank/DDBJ databases">
        <title>WGS assembly of Saponaria officinalis var. Norfolk2.</title>
        <authorList>
            <person name="Jenkins J."/>
            <person name="Shu S."/>
            <person name="Grimwood J."/>
            <person name="Barry K."/>
            <person name="Goodstein D."/>
            <person name="Schmutz J."/>
            <person name="Leebens-Mack J."/>
            <person name="Osbourn A."/>
        </authorList>
    </citation>
    <scope>NUCLEOTIDE SEQUENCE [LARGE SCALE GENOMIC DNA]</scope>
    <source>
        <strain evidence="4">JIC</strain>
    </source>
</reference>
<keyword evidence="5" id="KW-1185">Reference proteome</keyword>
<evidence type="ECO:0000313" key="5">
    <source>
        <dbReference type="Proteomes" id="UP001443914"/>
    </source>
</evidence>
<keyword evidence="1" id="KW-0862">Zinc</keyword>
<dbReference type="CDD" id="cd00303">
    <property type="entry name" value="retropepsin_like"/>
    <property type="match status" value="1"/>
</dbReference>
<dbReference type="Gene3D" id="2.40.70.10">
    <property type="entry name" value="Acid Proteases"/>
    <property type="match status" value="1"/>
</dbReference>
<dbReference type="GO" id="GO:0003676">
    <property type="term" value="F:nucleic acid binding"/>
    <property type="evidence" value="ECO:0007669"/>
    <property type="project" value="InterPro"/>
</dbReference>
<protein>
    <recommendedName>
        <fullName evidence="3">CCHC-type domain-containing protein</fullName>
    </recommendedName>
</protein>
<keyword evidence="1" id="KW-0863">Zinc-finger</keyword>
<dbReference type="InterPro" id="IPR036875">
    <property type="entry name" value="Znf_CCHC_sf"/>
</dbReference>
<evidence type="ECO:0000256" key="1">
    <source>
        <dbReference type="PROSITE-ProRule" id="PRU00047"/>
    </source>
</evidence>
<comment type="caution">
    <text evidence="4">The sequence shown here is derived from an EMBL/GenBank/DDBJ whole genome shotgun (WGS) entry which is preliminary data.</text>
</comment>
<keyword evidence="1" id="KW-0479">Metal-binding</keyword>
<feature type="compositionally biased region" description="Polar residues" evidence="2">
    <location>
        <begin position="257"/>
        <end position="272"/>
    </location>
</feature>
<dbReference type="SUPFAM" id="SSF50630">
    <property type="entry name" value="Acid proteases"/>
    <property type="match status" value="1"/>
</dbReference>
<feature type="compositionally biased region" description="Basic and acidic residues" evidence="2">
    <location>
        <begin position="62"/>
        <end position="71"/>
    </location>
</feature>
<dbReference type="InterPro" id="IPR001878">
    <property type="entry name" value="Znf_CCHC"/>
</dbReference>
<evidence type="ECO:0000256" key="2">
    <source>
        <dbReference type="SAM" id="MobiDB-lite"/>
    </source>
</evidence>
<dbReference type="AlphaFoldDB" id="A0AAW1IJ49"/>
<dbReference type="Pfam" id="PF00098">
    <property type="entry name" value="zf-CCHC"/>
    <property type="match status" value="1"/>
</dbReference>
<dbReference type="InterPro" id="IPR021109">
    <property type="entry name" value="Peptidase_aspartic_dom_sf"/>
</dbReference>
<dbReference type="Gene3D" id="4.10.60.10">
    <property type="entry name" value="Zinc finger, CCHC-type"/>
    <property type="match status" value="1"/>
</dbReference>
<sequence length="613" mass="70981">MGDKAGNGGGSEKLWKDDMDAMCKEMAQISYVVKNIATVLAKKQKKKDGEDSASNTEDESEDERHKNNKKIRDDDDRSLKLDIPEFNGELDAEKFLDWVRQTERIFEYKDYDEHKQFKVATLKLTKYASLWYENLKKQRRRDKKRKIETWEKLKKHLMKRFLPRDYEQDQYLKLTSLAQEDSSVADYVKEFEKLSIVCDLEEKEELRTARFIRGLNPSLAQRVEVQNYDGFDDACRLALKFEKQDKGRRTYTRDYSKGSNSYSKPTTPTPNNKEARKEDPRDKGKGIAIESKDVRLRRCFKCQGYGHIANECPQKRALTIRELSELIPNFVLPKPESKSLLLEEGSGDEEVHIIDPYSNEEKEVLVIRNLHTEAVRIEEEQREQIFHSRCKVQNQLCNLIIDSGSCTNAVSRDLVDTLKLPTNNHPRPYKLHWLDGNNGILVKKQALISLKLGPYEDEVWCDVIPMNACHVLLGRPWQFDRKVEHDGRSNVYVVTKGKAKYHLKPLSPNKHHTKPVTKESLFLDAREVEGIIARGEPMYVLVVRDVGHEKGNDASVRELLDEFRDVFPKELPNGLPPKRGIEHQIDLISGAALPNKSAYRCNPEEAKELQRQV</sequence>
<dbReference type="Pfam" id="PF03732">
    <property type="entry name" value="Retrotrans_gag"/>
    <property type="match status" value="1"/>
</dbReference>
<dbReference type="Proteomes" id="UP001443914">
    <property type="component" value="Unassembled WGS sequence"/>
</dbReference>
<evidence type="ECO:0000313" key="4">
    <source>
        <dbReference type="EMBL" id="KAK9689362.1"/>
    </source>
</evidence>
<dbReference type="EMBL" id="JBDFQZ010000009">
    <property type="protein sequence ID" value="KAK9689362.1"/>
    <property type="molecule type" value="Genomic_DNA"/>
</dbReference>
<gene>
    <name evidence="4" type="ORF">RND81_09G055000</name>
</gene>
<dbReference type="PANTHER" id="PTHR35046:SF26">
    <property type="entry name" value="RNA-DIRECTED DNA POLYMERASE"/>
    <property type="match status" value="1"/>
</dbReference>
<dbReference type="InterPro" id="IPR005162">
    <property type="entry name" value="Retrotrans_gag_dom"/>
</dbReference>
<dbReference type="SMART" id="SM00343">
    <property type="entry name" value="ZnF_C2HC"/>
    <property type="match status" value="1"/>
</dbReference>